<evidence type="ECO:0000256" key="6">
    <source>
        <dbReference type="RuleBase" id="RU004057"/>
    </source>
</evidence>
<keyword evidence="4 7" id="KW-1133">Transmembrane helix</keyword>
<gene>
    <name evidence="10" type="ORF">IAC79_02790</name>
</gene>
<comment type="similarity">
    <text evidence="6">Belongs to the exbB/tolQ family.</text>
</comment>
<keyword evidence="5 7" id="KW-0472">Membrane</keyword>
<reference evidence="10" key="2">
    <citation type="journal article" date="2021" name="PeerJ">
        <title>Extensive microbial diversity within the chicken gut microbiome revealed by metagenomics and culture.</title>
        <authorList>
            <person name="Gilroy R."/>
            <person name="Ravi A."/>
            <person name="Getino M."/>
            <person name="Pursley I."/>
            <person name="Horton D.L."/>
            <person name="Alikhan N.F."/>
            <person name="Baker D."/>
            <person name="Gharbi K."/>
            <person name="Hall N."/>
            <person name="Watson M."/>
            <person name="Adriaenssens E.M."/>
            <person name="Foster-Nyarko E."/>
            <person name="Jarju S."/>
            <person name="Secka A."/>
            <person name="Antonio M."/>
            <person name="Oren A."/>
            <person name="Chaudhuri R.R."/>
            <person name="La Ragione R."/>
            <person name="Hildebrand F."/>
            <person name="Pallen M.J."/>
        </authorList>
    </citation>
    <scope>NUCLEOTIDE SEQUENCE</scope>
    <source>
        <strain evidence="10">35461</strain>
    </source>
</reference>
<dbReference type="EMBL" id="DVOR01000089">
    <property type="protein sequence ID" value="HIV09027.1"/>
    <property type="molecule type" value="Genomic_DNA"/>
</dbReference>
<organism evidence="10 11">
    <name type="scientific">Candidatus Spyradenecus faecavium</name>
    <dbReference type="NCBI Taxonomy" id="2840947"/>
    <lineage>
        <taxon>Bacteria</taxon>
        <taxon>Pseudomonadati</taxon>
        <taxon>Lentisphaerota</taxon>
        <taxon>Lentisphaeria</taxon>
        <taxon>Lentisphaerales</taxon>
        <taxon>Lentisphaeraceae</taxon>
        <taxon>Lentisphaeraceae incertae sedis</taxon>
        <taxon>Candidatus Spyradenecus</taxon>
    </lineage>
</organism>
<evidence type="ECO:0000256" key="4">
    <source>
        <dbReference type="ARBA" id="ARBA00022989"/>
    </source>
</evidence>
<feature type="domain" description="MotA/TolQ/ExbB proton channel" evidence="9">
    <location>
        <begin position="122"/>
        <end position="240"/>
    </location>
</feature>
<protein>
    <submittedName>
        <fullName evidence="10">MotA/TolQ/ExbB proton channel family protein</fullName>
    </submittedName>
</protein>
<keyword evidence="6" id="KW-0813">Transport</keyword>
<evidence type="ECO:0000256" key="5">
    <source>
        <dbReference type="ARBA" id="ARBA00023136"/>
    </source>
</evidence>
<keyword evidence="6" id="KW-0653">Protein transport</keyword>
<dbReference type="InterPro" id="IPR050790">
    <property type="entry name" value="ExbB/TolQ_transport"/>
</dbReference>
<evidence type="ECO:0000256" key="8">
    <source>
        <dbReference type="SAM" id="SignalP"/>
    </source>
</evidence>
<dbReference type="GO" id="GO:0017038">
    <property type="term" value="P:protein import"/>
    <property type="evidence" value="ECO:0007669"/>
    <property type="project" value="TreeGrafter"/>
</dbReference>
<keyword evidence="2" id="KW-1003">Cell membrane</keyword>
<evidence type="ECO:0000256" key="2">
    <source>
        <dbReference type="ARBA" id="ARBA00022475"/>
    </source>
</evidence>
<dbReference type="AlphaFoldDB" id="A0A9D1T2B4"/>
<dbReference type="InterPro" id="IPR002898">
    <property type="entry name" value="MotA_ExbB_proton_chnl"/>
</dbReference>
<evidence type="ECO:0000313" key="11">
    <source>
        <dbReference type="Proteomes" id="UP000886845"/>
    </source>
</evidence>
<dbReference type="Proteomes" id="UP000886845">
    <property type="component" value="Unassembled WGS sequence"/>
</dbReference>
<evidence type="ECO:0000256" key="1">
    <source>
        <dbReference type="ARBA" id="ARBA00004651"/>
    </source>
</evidence>
<dbReference type="PANTHER" id="PTHR30625:SF17">
    <property type="entry name" value="TOLQ-RELATED"/>
    <property type="match status" value="1"/>
</dbReference>
<evidence type="ECO:0000259" key="9">
    <source>
        <dbReference type="Pfam" id="PF01618"/>
    </source>
</evidence>
<feature type="transmembrane region" description="Helical" evidence="7">
    <location>
        <begin position="50"/>
        <end position="81"/>
    </location>
</feature>
<proteinExistence type="inferred from homology"/>
<feature type="transmembrane region" description="Helical" evidence="7">
    <location>
        <begin position="207"/>
        <end position="228"/>
    </location>
</feature>
<comment type="subcellular location">
    <subcellularLocation>
        <location evidence="1">Cell membrane</location>
        <topology evidence="1">Multi-pass membrane protein</topology>
    </subcellularLocation>
    <subcellularLocation>
        <location evidence="6">Membrane</location>
        <topology evidence="6">Multi-pass membrane protein</topology>
    </subcellularLocation>
</comment>
<keyword evidence="8" id="KW-0732">Signal</keyword>
<accession>A0A9D1T2B4</accession>
<evidence type="ECO:0000256" key="7">
    <source>
        <dbReference type="SAM" id="Phobius"/>
    </source>
</evidence>
<dbReference type="Pfam" id="PF01618">
    <property type="entry name" value="MotA_ExbB"/>
    <property type="match status" value="1"/>
</dbReference>
<dbReference type="GO" id="GO:0005886">
    <property type="term" value="C:plasma membrane"/>
    <property type="evidence" value="ECO:0007669"/>
    <property type="project" value="UniProtKB-SubCell"/>
</dbReference>
<dbReference type="PANTHER" id="PTHR30625">
    <property type="entry name" value="PROTEIN TOLQ"/>
    <property type="match status" value="1"/>
</dbReference>
<keyword evidence="3 7" id="KW-0812">Transmembrane</keyword>
<reference evidence="10" key="1">
    <citation type="submission" date="2020-10" db="EMBL/GenBank/DDBJ databases">
        <authorList>
            <person name="Gilroy R."/>
        </authorList>
    </citation>
    <scope>NUCLEOTIDE SEQUENCE</scope>
    <source>
        <strain evidence="10">35461</strain>
    </source>
</reference>
<comment type="caution">
    <text evidence="10">The sequence shown here is derived from an EMBL/GenBank/DDBJ whole genome shotgun (WGS) entry which is preliminary data.</text>
</comment>
<feature type="signal peptide" evidence="8">
    <location>
        <begin position="1"/>
        <end position="26"/>
    </location>
</feature>
<evidence type="ECO:0000256" key="3">
    <source>
        <dbReference type="ARBA" id="ARBA00022692"/>
    </source>
</evidence>
<feature type="chain" id="PRO_5038604548" evidence="8">
    <location>
        <begin position="27"/>
        <end position="258"/>
    </location>
</feature>
<evidence type="ECO:0000313" key="10">
    <source>
        <dbReference type="EMBL" id="HIV09027.1"/>
    </source>
</evidence>
<sequence length="258" mass="27765">MKKMMMALAVSALMFGAVFTAGSVYAQDAAAPVAQTEGANQQGEAPQETTFWMVVFGSGWVGVVLWAALFASGIFATYFIIDGFILVRPTKMMPQGLTDQVKEAMDQGDVMRAIEICDKDPSSMAKILKAGFAHVEEGFDVIDEAIGAAADIEIEQMMQRLNWISVCSSLAPMLGLLGTVQGMILTFATIAIQGVEISSLSMTISQALYTTAGGLVVAIPAITFFYALRNTANRLVLRMQVVTSDLIKNLRNVEVVEE</sequence>
<name>A0A9D1T2B4_9BACT</name>
<feature type="transmembrane region" description="Helical" evidence="7">
    <location>
        <begin position="170"/>
        <end position="195"/>
    </location>
</feature>